<dbReference type="AlphaFoldDB" id="A0A8H5BHI9"/>
<sequence>MTHNTILNVAQHRYASVKARYPTEGRRKLRLRVLYESWPTIGSVSASDTPLDTAFETDADPFDEFLEDDEIGIVIRTDFSNDDAWDAFIQNFQASQKELLSDLAGGDSEIQQAGTSNADNDGDIGMKDASRTESAATTNTSTENDDSDSSSSMPDMITILDPSDPADRARFANLSNIGALRIFNDVDIRLAPTRPAGTKQISPQDPLIDIGGWQEIYTGKTIWIYDEQSNTDDCLRLVSQAGDFYGTATGDSWRARASHICELQFSTSYQGMSIDFSGLDKWDWNERVRNLSESGII</sequence>
<protein>
    <submittedName>
        <fullName evidence="2">Uncharacterized protein</fullName>
    </submittedName>
</protein>
<dbReference type="OrthoDB" id="204784at2759"/>
<gene>
    <name evidence="2" type="ORF">D9619_001516</name>
</gene>
<accession>A0A8H5BHI9</accession>
<comment type="caution">
    <text evidence="2">The sequence shown here is derived from an EMBL/GenBank/DDBJ whole genome shotgun (WGS) entry which is preliminary data.</text>
</comment>
<dbReference type="EMBL" id="JAACJJ010000028">
    <property type="protein sequence ID" value="KAF5322583.1"/>
    <property type="molecule type" value="Genomic_DNA"/>
</dbReference>
<proteinExistence type="predicted"/>
<feature type="compositionally biased region" description="Low complexity" evidence="1">
    <location>
        <begin position="132"/>
        <end position="142"/>
    </location>
</feature>
<keyword evidence="3" id="KW-1185">Reference proteome</keyword>
<organism evidence="2 3">
    <name type="scientific">Psilocybe cf. subviscida</name>
    <dbReference type="NCBI Taxonomy" id="2480587"/>
    <lineage>
        <taxon>Eukaryota</taxon>
        <taxon>Fungi</taxon>
        <taxon>Dikarya</taxon>
        <taxon>Basidiomycota</taxon>
        <taxon>Agaricomycotina</taxon>
        <taxon>Agaricomycetes</taxon>
        <taxon>Agaricomycetidae</taxon>
        <taxon>Agaricales</taxon>
        <taxon>Agaricineae</taxon>
        <taxon>Strophariaceae</taxon>
        <taxon>Psilocybe</taxon>
    </lineage>
</organism>
<reference evidence="2 3" key="1">
    <citation type="journal article" date="2020" name="ISME J.">
        <title>Uncovering the hidden diversity of litter-decomposition mechanisms in mushroom-forming fungi.</title>
        <authorList>
            <person name="Floudas D."/>
            <person name="Bentzer J."/>
            <person name="Ahren D."/>
            <person name="Johansson T."/>
            <person name="Persson P."/>
            <person name="Tunlid A."/>
        </authorList>
    </citation>
    <scope>NUCLEOTIDE SEQUENCE [LARGE SCALE GENOMIC DNA]</scope>
    <source>
        <strain evidence="2 3">CBS 101986</strain>
    </source>
</reference>
<evidence type="ECO:0000256" key="1">
    <source>
        <dbReference type="SAM" id="MobiDB-lite"/>
    </source>
</evidence>
<name>A0A8H5BHI9_9AGAR</name>
<dbReference type="Proteomes" id="UP000567179">
    <property type="component" value="Unassembled WGS sequence"/>
</dbReference>
<feature type="compositionally biased region" description="Polar residues" evidence="1">
    <location>
        <begin position="110"/>
        <end position="119"/>
    </location>
</feature>
<evidence type="ECO:0000313" key="2">
    <source>
        <dbReference type="EMBL" id="KAF5322583.1"/>
    </source>
</evidence>
<evidence type="ECO:0000313" key="3">
    <source>
        <dbReference type="Proteomes" id="UP000567179"/>
    </source>
</evidence>
<feature type="region of interest" description="Disordered" evidence="1">
    <location>
        <begin position="110"/>
        <end position="162"/>
    </location>
</feature>